<keyword evidence="9" id="KW-0539">Nucleus</keyword>
<dbReference type="GO" id="GO:0006629">
    <property type="term" value="P:lipid metabolic process"/>
    <property type="evidence" value="ECO:0007669"/>
    <property type="project" value="TreeGrafter"/>
</dbReference>
<dbReference type="Proteomes" id="UP000008312">
    <property type="component" value="Unassembled WGS sequence"/>
</dbReference>
<keyword evidence="6" id="KW-0256">Endoplasmic reticulum</keyword>
<reference evidence="11" key="1">
    <citation type="submission" date="2010-02" db="EMBL/GenBank/DDBJ databases">
        <title>Sequencing and annotation of the Blastocystis hominis genome.</title>
        <authorList>
            <person name="Wincker P."/>
        </authorList>
    </citation>
    <scope>NUCLEOTIDE SEQUENCE</scope>
    <source>
        <strain evidence="11">Singapore isolate B</strain>
    </source>
</reference>
<evidence type="ECO:0000313" key="12">
    <source>
        <dbReference type="Proteomes" id="UP000008312"/>
    </source>
</evidence>
<dbReference type="InParanoid" id="D8M909"/>
<evidence type="ECO:0000256" key="7">
    <source>
        <dbReference type="ARBA" id="ARBA00022989"/>
    </source>
</evidence>
<keyword evidence="5 10" id="KW-0812">Transmembrane</keyword>
<evidence type="ECO:0000256" key="1">
    <source>
        <dbReference type="ARBA" id="ARBA00004127"/>
    </source>
</evidence>
<dbReference type="PANTHER" id="PTHR13416:SF2">
    <property type="entry name" value="TRANSMEMBRANE PROTEIN 43"/>
    <property type="match status" value="1"/>
</dbReference>
<sequence length="320" mass="37272">MTGALGGSLIEAIIPAALYIKYVKEIRDVDAPWKTIGGWLVIILGAVIAVLGTYESLTQYFCFFEYICSLSNKRILTKCRSRVFSYLRIFLGSVLVAASFIYFVYRECSLGFRLSPNYEIVKSAYILPTDRKVIKALNRDVVMLHTERLTSHPSYAIVDTNFGLRFGTRLRLHRIVEYCQWREYIPANHSEPQYFKEWSSERIDSSKFAVPEGHENDDRNPIPEETLHPKYLQSHAFSIHFEFLRDVPIPFERFIMKPEDLKDLPPQTKQQGFYFYSPHWIYSKRSLAAPGEPFKRDSLTWIPDDAEFDFESACFRLIGR</sequence>
<dbReference type="RefSeq" id="XP_012898596.1">
    <property type="nucleotide sequence ID" value="XM_013043142.1"/>
</dbReference>
<dbReference type="Pfam" id="PF07787">
    <property type="entry name" value="TMEM43"/>
    <property type="match status" value="1"/>
</dbReference>
<evidence type="ECO:0000256" key="10">
    <source>
        <dbReference type="SAM" id="Phobius"/>
    </source>
</evidence>
<evidence type="ECO:0000256" key="4">
    <source>
        <dbReference type="ARBA" id="ARBA00006627"/>
    </source>
</evidence>
<feature type="transmembrane region" description="Helical" evidence="10">
    <location>
        <begin position="36"/>
        <end position="54"/>
    </location>
</feature>
<keyword evidence="7 10" id="KW-1133">Transmembrane helix</keyword>
<protein>
    <submittedName>
        <fullName evidence="11">Uncharacterized protein</fullName>
    </submittedName>
</protein>
<name>D8M909_BLAHO</name>
<accession>D8M909</accession>
<keyword evidence="8 10" id="KW-0472">Membrane</keyword>
<evidence type="ECO:0000256" key="6">
    <source>
        <dbReference type="ARBA" id="ARBA00022824"/>
    </source>
</evidence>
<dbReference type="GO" id="GO:0005789">
    <property type="term" value="C:endoplasmic reticulum membrane"/>
    <property type="evidence" value="ECO:0007669"/>
    <property type="project" value="UniProtKB-SubCell"/>
</dbReference>
<evidence type="ECO:0000256" key="5">
    <source>
        <dbReference type="ARBA" id="ARBA00022692"/>
    </source>
</evidence>
<evidence type="ECO:0000256" key="3">
    <source>
        <dbReference type="ARBA" id="ARBA00004586"/>
    </source>
</evidence>
<feature type="transmembrane region" description="Helical" evidence="10">
    <location>
        <begin position="83"/>
        <end position="105"/>
    </location>
</feature>
<dbReference type="AlphaFoldDB" id="D8M909"/>
<evidence type="ECO:0000313" key="11">
    <source>
        <dbReference type="EMBL" id="CBK24548.2"/>
    </source>
</evidence>
<organism evidence="11">
    <name type="scientific">Blastocystis hominis</name>
    <dbReference type="NCBI Taxonomy" id="12968"/>
    <lineage>
        <taxon>Eukaryota</taxon>
        <taxon>Sar</taxon>
        <taxon>Stramenopiles</taxon>
        <taxon>Bigyra</taxon>
        <taxon>Opalozoa</taxon>
        <taxon>Opalinata</taxon>
        <taxon>Blastocystidae</taxon>
        <taxon>Blastocystis</taxon>
    </lineage>
</organism>
<evidence type="ECO:0000256" key="2">
    <source>
        <dbReference type="ARBA" id="ARBA00004259"/>
    </source>
</evidence>
<proteinExistence type="inferred from homology"/>
<dbReference type="PANTHER" id="PTHR13416">
    <property type="match status" value="1"/>
</dbReference>
<dbReference type="InterPro" id="IPR012430">
    <property type="entry name" value="TMEM43_fam"/>
</dbReference>
<keyword evidence="12" id="KW-1185">Reference proteome</keyword>
<comment type="similarity">
    <text evidence="4">Belongs to the TMEM43 family.</text>
</comment>
<dbReference type="GeneID" id="24921305"/>
<evidence type="ECO:0000256" key="8">
    <source>
        <dbReference type="ARBA" id="ARBA00023136"/>
    </source>
</evidence>
<comment type="subcellular location">
    <subcellularLocation>
        <location evidence="1">Endomembrane system</location>
        <topology evidence="1">Multi-pass membrane protein</topology>
    </subcellularLocation>
    <subcellularLocation>
        <location evidence="3">Endoplasmic reticulum membrane</location>
    </subcellularLocation>
    <subcellularLocation>
        <location evidence="2">Nucleus envelope</location>
    </subcellularLocation>
</comment>
<dbReference type="GO" id="GO:0071763">
    <property type="term" value="P:nuclear membrane organization"/>
    <property type="evidence" value="ECO:0007669"/>
    <property type="project" value="TreeGrafter"/>
</dbReference>
<evidence type="ECO:0000256" key="9">
    <source>
        <dbReference type="ARBA" id="ARBA00023242"/>
    </source>
</evidence>
<dbReference type="GO" id="GO:0005637">
    <property type="term" value="C:nuclear inner membrane"/>
    <property type="evidence" value="ECO:0007669"/>
    <property type="project" value="TreeGrafter"/>
</dbReference>
<gene>
    <name evidence="11" type="ORF">GSBLH_T00004269001</name>
</gene>
<dbReference type="EMBL" id="FN668688">
    <property type="protein sequence ID" value="CBK24548.2"/>
    <property type="molecule type" value="Genomic_DNA"/>
</dbReference>